<sequence>MSPDPARVGYDDIDVAAACRPRQELGRQAAERRDGSSTVRRDVAADREGAA</sequence>
<organism evidence="2 3">
    <name type="scientific">Geodermatophilus obscurus</name>
    <dbReference type="NCBI Taxonomy" id="1861"/>
    <lineage>
        <taxon>Bacteria</taxon>
        <taxon>Bacillati</taxon>
        <taxon>Actinomycetota</taxon>
        <taxon>Actinomycetes</taxon>
        <taxon>Geodermatophilales</taxon>
        <taxon>Geodermatophilaceae</taxon>
        <taxon>Geodermatophilus</taxon>
    </lineage>
</organism>
<feature type="region of interest" description="Disordered" evidence="1">
    <location>
        <begin position="21"/>
        <end position="51"/>
    </location>
</feature>
<evidence type="ECO:0000256" key="1">
    <source>
        <dbReference type="SAM" id="MobiDB-lite"/>
    </source>
</evidence>
<proteinExistence type="predicted"/>
<name>A0A1M7TZX0_9ACTN</name>
<gene>
    <name evidence="2" type="ORF">SAMN05660350_02387</name>
</gene>
<accession>A0A1M7TZX0</accession>
<dbReference type="Proteomes" id="UP000184428">
    <property type="component" value="Unassembled WGS sequence"/>
</dbReference>
<evidence type="ECO:0000313" key="2">
    <source>
        <dbReference type="EMBL" id="SHN76150.1"/>
    </source>
</evidence>
<evidence type="ECO:0000313" key="3">
    <source>
        <dbReference type="Proteomes" id="UP000184428"/>
    </source>
</evidence>
<protein>
    <submittedName>
        <fullName evidence="2">Uncharacterized protein</fullName>
    </submittedName>
</protein>
<reference evidence="2 3" key="1">
    <citation type="submission" date="2016-12" db="EMBL/GenBank/DDBJ databases">
        <authorList>
            <person name="Song W.-J."/>
            <person name="Kurnit D.M."/>
        </authorList>
    </citation>
    <scope>NUCLEOTIDE SEQUENCE [LARGE SCALE GENOMIC DNA]</scope>
    <source>
        <strain evidence="2 3">DSM 43162</strain>
    </source>
</reference>
<dbReference type="EMBL" id="FRDM01000010">
    <property type="protein sequence ID" value="SHN76150.1"/>
    <property type="molecule type" value="Genomic_DNA"/>
</dbReference>
<dbReference type="AlphaFoldDB" id="A0A1M7TZX0"/>